<dbReference type="EMBL" id="CM044706">
    <property type="protein sequence ID" value="KAI5657159.1"/>
    <property type="molecule type" value="Genomic_DNA"/>
</dbReference>
<protein>
    <submittedName>
        <fullName evidence="1">Uncharacterized protein</fullName>
    </submittedName>
</protein>
<proteinExistence type="predicted"/>
<comment type="caution">
    <text evidence="1">The sequence shown here is derived from an EMBL/GenBank/DDBJ whole genome shotgun (WGS) entry which is preliminary data.</text>
</comment>
<evidence type="ECO:0000313" key="2">
    <source>
        <dbReference type="Proteomes" id="UP001060085"/>
    </source>
</evidence>
<gene>
    <name evidence="1" type="ORF">M9H77_25952</name>
</gene>
<evidence type="ECO:0000313" key="1">
    <source>
        <dbReference type="EMBL" id="KAI5657159.1"/>
    </source>
</evidence>
<reference evidence="2" key="1">
    <citation type="journal article" date="2023" name="Nat. Plants">
        <title>Single-cell RNA sequencing provides a high-resolution roadmap for understanding the multicellular compartmentation of specialized metabolism.</title>
        <authorList>
            <person name="Sun S."/>
            <person name="Shen X."/>
            <person name="Li Y."/>
            <person name="Li Y."/>
            <person name="Wang S."/>
            <person name="Li R."/>
            <person name="Zhang H."/>
            <person name="Shen G."/>
            <person name="Guo B."/>
            <person name="Wei J."/>
            <person name="Xu J."/>
            <person name="St-Pierre B."/>
            <person name="Chen S."/>
            <person name="Sun C."/>
        </authorList>
    </citation>
    <scope>NUCLEOTIDE SEQUENCE [LARGE SCALE GENOMIC DNA]</scope>
</reference>
<name>A0ACC0A8K5_CATRO</name>
<sequence length="115" mass="13483">MAMCENWQVFVHEGRHNHAIGVYTHGHAQAAKLTEEQLIQIEKFRKTHVPPLPRKYITSLRTLRRIRCRGETRNREDSNMLNDIVVTHPTSIEMLRTWPYVQHATVGSGRDDPDW</sequence>
<dbReference type="Proteomes" id="UP001060085">
    <property type="component" value="Linkage Group LG06"/>
</dbReference>
<keyword evidence="2" id="KW-1185">Reference proteome</keyword>
<organism evidence="1 2">
    <name type="scientific">Catharanthus roseus</name>
    <name type="common">Madagascar periwinkle</name>
    <name type="synonym">Vinca rosea</name>
    <dbReference type="NCBI Taxonomy" id="4058"/>
    <lineage>
        <taxon>Eukaryota</taxon>
        <taxon>Viridiplantae</taxon>
        <taxon>Streptophyta</taxon>
        <taxon>Embryophyta</taxon>
        <taxon>Tracheophyta</taxon>
        <taxon>Spermatophyta</taxon>
        <taxon>Magnoliopsida</taxon>
        <taxon>eudicotyledons</taxon>
        <taxon>Gunneridae</taxon>
        <taxon>Pentapetalae</taxon>
        <taxon>asterids</taxon>
        <taxon>lamiids</taxon>
        <taxon>Gentianales</taxon>
        <taxon>Apocynaceae</taxon>
        <taxon>Rauvolfioideae</taxon>
        <taxon>Vinceae</taxon>
        <taxon>Catharanthinae</taxon>
        <taxon>Catharanthus</taxon>
    </lineage>
</organism>
<accession>A0ACC0A8K5</accession>